<dbReference type="PROSITE" id="PS50921">
    <property type="entry name" value="ANTAR"/>
    <property type="match status" value="1"/>
</dbReference>
<feature type="domain" description="ANTAR" evidence="5">
    <location>
        <begin position="157"/>
        <end position="218"/>
    </location>
</feature>
<reference evidence="6 7" key="1">
    <citation type="journal article" date="2019" name="Int. J. Syst. Evol. Microbiol.">
        <title>The Global Catalogue of Microorganisms (GCM) 10K type strain sequencing project: providing services to taxonomists for standard genome sequencing and annotation.</title>
        <authorList>
            <consortium name="The Broad Institute Genomics Platform"/>
            <consortium name="The Broad Institute Genome Sequencing Center for Infectious Disease"/>
            <person name="Wu L."/>
            <person name="Ma J."/>
        </authorList>
    </citation>
    <scope>NUCLEOTIDE SEQUENCE [LARGE SCALE GENOMIC DNA]</scope>
    <source>
        <strain evidence="6 7">JCM 13518</strain>
    </source>
</reference>
<comment type="caution">
    <text evidence="6">The sequence shown here is derived from an EMBL/GenBank/DDBJ whole genome shotgun (WGS) entry which is preliminary data.</text>
</comment>
<evidence type="ECO:0000259" key="5">
    <source>
        <dbReference type="PROSITE" id="PS50921"/>
    </source>
</evidence>
<gene>
    <name evidence="6" type="ORF">GCM10009710_20690</name>
</gene>
<evidence type="ECO:0000256" key="3">
    <source>
        <dbReference type="ARBA" id="ARBA00023015"/>
    </source>
</evidence>
<sequence>MNDFTDRFGDVPRGLSGAGTLEETMEYAVQAATHLIAGCECAEISVVQGKKTFTTVAATSDAVRQSVDLQRDLDEGPILDALGDTEMIYVADLSSDERWPRWGPKTYDLELRSMIGIQLYVGRRTYGTMGFYSENVDGFSPIDRDDAFGFASQVSAAIASVKQTESLEAALANRLVIGQAQGRLMQRYGVTADQAFAVLARTSQDANRKLVEICRDIVTRGPETLNGV</sequence>
<dbReference type="Proteomes" id="UP001501057">
    <property type="component" value="Unassembled WGS sequence"/>
</dbReference>
<dbReference type="SMART" id="SM00065">
    <property type="entry name" value="GAF"/>
    <property type="match status" value="1"/>
</dbReference>
<keyword evidence="4" id="KW-0804">Transcription</keyword>
<keyword evidence="2" id="KW-0418">Kinase</keyword>
<dbReference type="InterPro" id="IPR011006">
    <property type="entry name" value="CheY-like_superfamily"/>
</dbReference>
<dbReference type="InterPro" id="IPR005561">
    <property type="entry name" value="ANTAR"/>
</dbReference>
<dbReference type="RefSeq" id="WP_344200975.1">
    <property type="nucleotide sequence ID" value="NZ_BAAAME010000004.1"/>
</dbReference>
<dbReference type="InterPro" id="IPR012074">
    <property type="entry name" value="GAF_ANTAR"/>
</dbReference>
<keyword evidence="1" id="KW-0808">Transferase</keyword>
<evidence type="ECO:0000256" key="2">
    <source>
        <dbReference type="ARBA" id="ARBA00022777"/>
    </source>
</evidence>
<evidence type="ECO:0000256" key="4">
    <source>
        <dbReference type="ARBA" id="ARBA00023163"/>
    </source>
</evidence>
<dbReference type="Gene3D" id="1.10.10.10">
    <property type="entry name" value="Winged helix-like DNA-binding domain superfamily/Winged helix DNA-binding domain"/>
    <property type="match status" value="1"/>
</dbReference>
<dbReference type="Pfam" id="PF03861">
    <property type="entry name" value="ANTAR"/>
    <property type="match status" value="1"/>
</dbReference>
<name>A0ABN2JVF7_9ACTN</name>
<dbReference type="SUPFAM" id="SSF52172">
    <property type="entry name" value="CheY-like"/>
    <property type="match status" value="1"/>
</dbReference>
<dbReference type="SMART" id="SM01012">
    <property type="entry name" value="ANTAR"/>
    <property type="match status" value="1"/>
</dbReference>
<evidence type="ECO:0000256" key="1">
    <source>
        <dbReference type="ARBA" id="ARBA00022679"/>
    </source>
</evidence>
<dbReference type="InterPro" id="IPR036388">
    <property type="entry name" value="WH-like_DNA-bd_sf"/>
</dbReference>
<evidence type="ECO:0000313" key="6">
    <source>
        <dbReference type="EMBL" id="GAA1740289.1"/>
    </source>
</evidence>
<dbReference type="PIRSF" id="PIRSF036625">
    <property type="entry name" value="GAF_ANTAR"/>
    <property type="match status" value="1"/>
</dbReference>
<accession>A0ABN2JVF7</accession>
<dbReference type="Pfam" id="PF13185">
    <property type="entry name" value="GAF_2"/>
    <property type="match status" value="1"/>
</dbReference>
<dbReference type="InterPro" id="IPR029016">
    <property type="entry name" value="GAF-like_dom_sf"/>
</dbReference>
<dbReference type="Gene3D" id="3.30.450.40">
    <property type="match status" value="1"/>
</dbReference>
<keyword evidence="3" id="KW-0805">Transcription regulation</keyword>
<protein>
    <submittedName>
        <fullName evidence="6">GAF and ANTAR domain-containing protein</fullName>
    </submittedName>
</protein>
<dbReference type="SUPFAM" id="SSF55781">
    <property type="entry name" value="GAF domain-like"/>
    <property type="match status" value="1"/>
</dbReference>
<dbReference type="EMBL" id="BAAAME010000004">
    <property type="protein sequence ID" value="GAA1740289.1"/>
    <property type="molecule type" value="Genomic_DNA"/>
</dbReference>
<keyword evidence="7" id="KW-1185">Reference proteome</keyword>
<dbReference type="InterPro" id="IPR003018">
    <property type="entry name" value="GAF"/>
</dbReference>
<proteinExistence type="predicted"/>
<organism evidence="6 7">
    <name type="scientific">Aeromicrobium alkaliterrae</name>
    <dbReference type="NCBI Taxonomy" id="302168"/>
    <lineage>
        <taxon>Bacteria</taxon>
        <taxon>Bacillati</taxon>
        <taxon>Actinomycetota</taxon>
        <taxon>Actinomycetes</taxon>
        <taxon>Propionibacteriales</taxon>
        <taxon>Nocardioidaceae</taxon>
        <taxon>Aeromicrobium</taxon>
    </lineage>
</organism>
<evidence type="ECO:0000313" key="7">
    <source>
        <dbReference type="Proteomes" id="UP001501057"/>
    </source>
</evidence>